<dbReference type="OrthoDB" id="9774608at2"/>
<evidence type="ECO:0000259" key="1">
    <source>
        <dbReference type="Pfam" id="PF05598"/>
    </source>
</evidence>
<accession>A0A0J6S0X4</accession>
<dbReference type="PANTHER" id="PTHR33408">
    <property type="entry name" value="TRANSPOSASE"/>
    <property type="match status" value="1"/>
</dbReference>
<dbReference type="AlphaFoldDB" id="A0A0J6S0X4"/>
<feature type="domain" description="Transposase InsH N-terminal" evidence="1">
    <location>
        <begin position="20"/>
        <end position="112"/>
    </location>
</feature>
<dbReference type="InterPro" id="IPR047629">
    <property type="entry name" value="IS1182_transpos"/>
</dbReference>
<dbReference type="Pfam" id="PF13751">
    <property type="entry name" value="DDE_Tnp_1_6"/>
    <property type="match status" value="1"/>
</dbReference>
<sequence length="478" mass="52981">MTRFVQGADRHQIALLPACLDDYVVPDNPARVIDVFVDELDLTALGFAGVTPAITGRPGYHPATLLKLYLYGYLNQVPSSRRLEREAGRNVELMWLIGRLAPDFKTIADFRRENGEALRATCRHFVILCRQVGLLAGGVVAVDGSRFKAVNTRDRNFTPAAVRRRIEQVETSIGRYLAALDTADRQEAEVAELRTPRLKERLAALRDRLRALQAMETLVEAAPDRQISLTDPDARAMATNGKGTGLVGYNVQAAVDTKHHLVVAHEVTNVGHDRTQLASIAGQAHAATGEAAIHVLADRGYFSGEEILACEQAGISVTLPKPLTSGAKAEGRFSKQDFVYQENEDAYRCPAGQMLTYRFESIEKGMTLRRYWTSACSTCSIKADCTPSVQRRITRWEHEHVLEVVQRRLDENPNAMRDRRQTVEHVFGTLKAWMGATHFLTKGMRHVAGEMSLQVLAYNMKRVIAILGAAPLIAAIRG</sequence>
<dbReference type="InterPro" id="IPR025668">
    <property type="entry name" value="Tnp_DDE_dom"/>
</dbReference>
<name>A0A0J6S0X4_9HYPH</name>
<dbReference type="InterPro" id="IPR008490">
    <property type="entry name" value="Transposase_InsH_N"/>
</dbReference>
<comment type="caution">
    <text evidence="3">The sequence shown here is derived from an EMBL/GenBank/DDBJ whole genome shotgun (WGS) entry which is preliminary data.</text>
</comment>
<gene>
    <name evidence="3" type="ORF">VQ02_30950</name>
</gene>
<dbReference type="Proteomes" id="UP000035955">
    <property type="component" value="Unassembled WGS sequence"/>
</dbReference>
<keyword evidence="4" id="KW-1185">Reference proteome</keyword>
<evidence type="ECO:0000313" key="3">
    <source>
        <dbReference type="EMBL" id="KMO28810.1"/>
    </source>
</evidence>
<evidence type="ECO:0000313" key="4">
    <source>
        <dbReference type="Proteomes" id="UP000035955"/>
    </source>
</evidence>
<dbReference type="NCBIfam" id="NF033551">
    <property type="entry name" value="transpos_IS1182"/>
    <property type="match status" value="1"/>
</dbReference>
<dbReference type="PATRIC" id="fig|298794.3.peg.4444"/>
<proteinExistence type="predicted"/>
<reference evidence="3 4" key="1">
    <citation type="submission" date="2015-03" db="EMBL/GenBank/DDBJ databases">
        <title>Genome sequencing of Methylobacterium variabile DSM 16961.</title>
        <authorList>
            <person name="Chaudhry V."/>
            <person name="Patil P.B."/>
        </authorList>
    </citation>
    <scope>NUCLEOTIDE SEQUENCE [LARGE SCALE GENOMIC DNA]</scope>
    <source>
        <strain evidence="3 4">DSM 16961</strain>
    </source>
</reference>
<dbReference type="EMBL" id="LABY01000281">
    <property type="protein sequence ID" value="KMO28810.1"/>
    <property type="molecule type" value="Genomic_DNA"/>
</dbReference>
<organism evidence="3 4">
    <name type="scientific">Methylobacterium variabile</name>
    <dbReference type="NCBI Taxonomy" id="298794"/>
    <lineage>
        <taxon>Bacteria</taxon>
        <taxon>Pseudomonadati</taxon>
        <taxon>Pseudomonadota</taxon>
        <taxon>Alphaproteobacteria</taxon>
        <taxon>Hyphomicrobiales</taxon>
        <taxon>Methylobacteriaceae</taxon>
        <taxon>Methylobacterium</taxon>
    </lineage>
</organism>
<dbReference type="Pfam" id="PF05598">
    <property type="entry name" value="DUF772"/>
    <property type="match status" value="1"/>
</dbReference>
<feature type="domain" description="Transposase DDE" evidence="2">
    <location>
        <begin position="349"/>
        <end position="463"/>
    </location>
</feature>
<dbReference type="PANTHER" id="PTHR33408:SF2">
    <property type="entry name" value="TRANSPOSASE DDE DOMAIN-CONTAINING PROTEIN"/>
    <property type="match status" value="1"/>
</dbReference>
<evidence type="ECO:0000259" key="2">
    <source>
        <dbReference type="Pfam" id="PF13751"/>
    </source>
</evidence>
<protein>
    <submittedName>
        <fullName evidence="3">Transposase</fullName>
    </submittedName>
</protein>
<dbReference type="RefSeq" id="WP_048448090.1">
    <property type="nucleotide sequence ID" value="NZ_LABY01000281.1"/>
</dbReference>